<feature type="domain" description="ATPase AAA-type core" evidence="2">
    <location>
        <begin position="26"/>
        <end position="321"/>
    </location>
</feature>
<organism evidence="3 4">
    <name type="scientific">Vibrio chagasii</name>
    <dbReference type="NCBI Taxonomy" id="170679"/>
    <lineage>
        <taxon>Bacteria</taxon>
        <taxon>Pseudomonadati</taxon>
        <taxon>Pseudomonadota</taxon>
        <taxon>Gammaproteobacteria</taxon>
        <taxon>Vibrionales</taxon>
        <taxon>Vibrionaceae</taxon>
        <taxon>Vibrio</taxon>
    </lineage>
</organism>
<evidence type="ECO:0000313" key="3">
    <source>
        <dbReference type="EMBL" id="NOH33654.1"/>
    </source>
</evidence>
<feature type="region of interest" description="Disordered" evidence="1">
    <location>
        <begin position="487"/>
        <end position="512"/>
    </location>
</feature>
<evidence type="ECO:0000256" key="1">
    <source>
        <dbReference type="SAM" id="MobiDB-lite"/>
    </source>
</evidence>
<evidence type="ECO:0000313" key="4">
    <source>
        <dbReference type="Proteomes" id="UP000525336"/>
    </source>
</evidence>
<gene>
    <name evidence="3" type="ORF">F0245_09795</name>
</gene>
<dbReference type="EMBL" id="VTXW01000007">
    <property type="protein sequence ID" value="NOH33654.1"/>
    <property type="molecule type" value="Genomic_DNA"/>
</dbReference>
<dbReference type="Gene3D" id="3.40.50.300">
    <property type="entry name" value="P-loop containing nucleotide triphosphate hydrolases"/>
    <property type="match status" value="1"/>
</dbReference>
<sequence>MATVSLPLPPNVLYDQPQELKFDKIATFIGGNGSGKSTILKSIFDEKLKGSLYEDFKVVCFSSGQNESYSERFAHYLNTERKDKRALNLDCFYYDKSLAKLLIFLSTTGSQNGLVRKFLRHNGYVIESELEEDDSTKISFDIKVDKAYVSLVGQAQKEEDQGNSDVMTNKAYHLTLSNFINTLVDESYDFSQPIELKTIQLSQSELSKVSFETDEHTSFDSKIMFFTQAADNDYFVVKKSLNLEFLKVIGSSGEDSKPLRLEDLSDGEYQLLFLYALIDLFDRENTLFLFDEADSHLHYRNIDRLWEVYSEIKGSLITTSHLLDSIAKAGIDKLRTIECGEVQYANSSFKLLQRLEALSEVEETQYKIVSMYKNVVVMDHAHDWEIFKLLLKRKLSIDEEYSDEMIEDSLSDFICLSISSGFVEGQDKNTFGDNKINWLKNYERFLTTLKTLKKLKAKTERVFMICDADEYPNNLIGTTENPFLVKGHSFKPTEPPKPSKKNTKQKTEKDSKPLKKVVLLSWKRREIKHYLLSYTALGASCDEINRHYVEDCQLKVGKNGDIGIDGKFNSNLAKHPSSSVKKIVDPYINVDGKGFCIEKAQKYVNKIIPEEISNDIVDMYKYLVRK</sequence>
<dbReference type="PANTHER" id="PTHR32182:SF22">
    <property type="entry name" value="ATP-DEPENDENT ENDONUCLEASE, OLD FAMILY-RELATED"/>
    <property type="match status" value="1"/>
</dbReference>
<reference evidence="3 4" key="1">
    <citation type="submission" date="2019-09" db="EMBL/GenBank/DDBJ databases">
        <title>Draft genome sequencing and comparative genomics of hatchery-associated Vibrios.</title>
        <authorList>
            <person name="Kehlet-Delgado H."/>
            <person name="Mueller R.S."/>
        </authorList>
    </citation>
    <scope>NUCLEOTIDE SEQUENCE [LARGE SCALE GENOMIC DNA]</scope>
    <source>
        <strain evidence="3 4">00-90-10</strain>
    </source>
</reference>
<dbReference type="SUPFAM" id="SSF52540">
    <property type="entry name" value="P-loop containing nucleoside triphosphate hydrolases"/>
    <property type="match status" value="1"/>
</dbReference>
<evidence type="ECO:0000259" key="2">
    <source>
        <dbReference type="Pfam" id="PF13304"/>
    </source>
</evidence>
<protein>
    <submittedName>
        <fullName evidence="3">ATP-binding protein</fullName>
    </submittedName>
</protein>
<dbReference type="CDD" id="cd00267">
    <property type="entry name" value="ABC_ATPase"/>
    <property type="match status" value="1"/>
</dbReference>
<comment type="caution">
    <text evidence="3">The sequence shown here is derived from an EMBL/GenBank/DDBJ whole genome shotgun (WGS) entry which is preliminary data.</text>
</comment>
<dbReference type="InterPro" id="IPR027417">
    <property type="entry name" value="P-loop_NTPase"/>
</dbReference>
<keyword evidence="3" id="KW-0067">ATP-binding</keyword>
<dbReference type="GO" id="GO:0016887">
    <property type="term" value="F:ATP hydrolysis activity"/>
    <property type="evidence" value="ECO:0007669"/>
    <property type="project" value="InterPro"/>
</dbReference>
<dbReference type="GO" id="GO:0005524">
    <property type="term" value="F:ATP binding"/>
    <property type="evidence" value="ECO:0007669"/>
    <property type="project" value="UniProtKB-KW"/>
</dbReference>
<accession>A0A7Y4DRA1</accession>
<proteinExistence type="predicted"/>
<dbReference type="AlphaFoldDB" id="A0A7Y4DRA1"/>
<name>A0A7Y4DRA1_9VIBR</name>
<dbReference type="Pfam" id="PF13304">
    <property type="entry name" value="AAA_21"/>
    <property type="match status" value="1"/>
</dbReference>
<dbReference type="InterPro" id="IPR003959">
    <property type="entry name" value="ATPase_AAA_core"/>
</dbReference>
<dbReference type="PANTHER" id="PTHR32182">
    <property type="entry name" value="DNA REPLICATION AND REPAIR PROTEIN RECF"/>
    <property type="match status" value="1"/>
</dbReference>
<dbReference type="GO" id="GO:0000731">
    <property type="term" value="P:DNA synthesis involved in DNA repair"/>
    <property type="evidence" value="ECO:0007669"/>
    <property type="project" value="TreeGrafter"/>
</dbReference>
<keyword evidence="3" id="KW-0547">Nucleotide-binding</keyword>
<dbReference type="Proteomes" id="UP000525336">
    <property type="component" value="Unassembled WGS sequence"/>
</dbReference>
<dbReference type="GO" id="GO:0006302">
    <property type="term" value="P:double-strand break repair"/>
    <property type="evidence" value="ECO:0007669"/>
    <property type="project" value="TreeGrafter"/>
</dbReference>
<dbReference type="RefSeq" id="WP_171367615.1">
    <property type="nucleotide sequence ID" value="NZ_VTXW01000007.1"/>
</dbReference>